<dbReference type="PROSITE" id="PS51085">
    <property type="entry name" value="2FE2S_FER_2"/>
    <property type="match status" value="1"/>
</dbReference>
<feature type="transmembrane region" description="Helical" evidence="11">
    <location>
        <begin position="92"/>
        <end position="112"/>
    </location>
</feature>
<keyword evidence="11" id="KW-0472">Membrane</keyword>
<dbReference type="PROSITE" id="PS00197">
    <property type="entry name" value="2FE2S_FER_1"/>
    <property type="match status" value="1"/>
</dbReference>
<dbReference type="InterPro" id="IPR001041">
    <property type="entry name" value="2Fe-2S_ferredoxin-type"/>
</dbReference>
<dbReference type="EMBL" id="AGBF01000007">
    <property type="protein sequence ID" value="EGX61016.1"/>
    <property type="molecule type" value="Genomic_DNA"/>
</dbReference>
<dbReference type="PRINTS" id="PR00409">
    <property type="entry name" value="PHDIOXRDTASE"/>
</dbReference>
<sequence>MDPQLWWHLARAGGLMSWWLLSATAVWGLLMSTRVLGPRTVPARLYDLHRFLSGLSLVFLTVHLVGLVADSWVDIGLLQLLIPFTSDYRPAAVAWGVIALYLLAAIQTTSLLKHRIPHRWWRYVHTGTFALFVLTTVHALTAGTDSTAVSWTGLVLGAAVGFLSLYRLLAGRRSAGSDTPAPAATAVEPPVHRDPPGSRPVVVTDTRRAADGVVTLDLAAPDGTPLPAWQPGAHVDLVLPSGRIRQYSLCGDPADRTTYRIGVLHQPDGRGGSAEAHALEEDQPLAIKGPRNRFPLVLADHYLFIAGGIGITPILPMIRAVAAAGREWHLLYGGRSRATMAFTDELTALGGDRVRLVPQDTDGLPDLTTALAGTPPGAAVYACGPEPLISAAEKTVAAGFPDRHLHIERFAAPGASSQATGSPAPARPFHVELRRTGRTLPVPAERTLLDVIRQAVPDAPSSCEEGFCGSCELRVLAGTPDHRDTVLPPGERDRRDVVYPCVSRSRSPRLVVDL</sequence>
<dbReference type="PANTHER" id="PTHR47354:SF1">
    <property type="entry name" value="CARNITINE MONOOXYGENASE REDUCTASE SUBUNIT"/>
    <property type="match status" value="1"/>
</dbReference>
<dbReference type="PATRIC" id="fig|700597.3.peg.809"/>
<dbReference type="Gene3D" id="2.40.30.10">
    <property type="entry name" value="Translation factors"/>
    <property type="match status" value="1"/>
</dbReference>
<feature type="transmembrane region" description="Helical" evidence="11">
    <location>
        <begin position="51"/>
        <end position="72"/>
    </location>
</feature>
<dbReference type="CDD" id="cd00207">
    <property type="entry name" value="fer2"/>
    <property type="match status" value="1"/>
</dbReference>
<dbReference type="InterPro" id="IPR017938">
    <property type="entry name" value="Riboflavin_synthase-like_b-brl"/>
</dbReference>
<evidence type="ECO:0000256" key="5">
    <source>
        <dbReference type="ARBA" id="ARBA00022714"/>
    </source>
</evidence>
<dbReference type="InterPro" id="IPR050415">
    <property type="entry name" value="MRET"/>
</dbReference>
<organism evidence="14 15">
    <name type="scientific">Streptomyces zinciresistens K42</name>
    <dbReference type="NCBI Taxonomy" id="700597"/>
    <lineage>
        <taxon>Bacteria</taxon>
        <taxon>Bacillati</taxon>
        <taxon>Actinomycetota</taxon>
        <taxon>Actinomycetes</taxon>
        <taxon>Kitasatosporales</taxon>
        <taxon>Streptomycetaceae</taxon>
        <taxon>Streptomyces</taxon>
    </lineage>
</organism>
<dbReference type="SUPFAM" id="SSF52343">
    <property type="entry name" value="Ferredoxin reductase-like, C-terminal NADP-linked domain"/>
    <property type="match status" value="1"/>
</dbReference>
<evidence type="ECO:0000256" key="7">
    <source>
        <dbReference type="ARBA" id="ARBA00023002"/>
    </source>
</evidence>
<dbReference type="InterPro" id="IPR054582">
    <property type="entry name" value="DmmA-like_N"/>
</dbReference>
<feature type="transmembrane region" description="Helical" evidence="11">
    <location>
        <begin position="6"/>
        <end position="30"/>
    </location>
</feature>
<dbReference type="SUPFAM" id="SSF54292">
    <property type="entry name" value="2Fe-2S ferredoxin-like"/>
    <property type="match status" value="1"/>
</dbReference>
<evidence type="ECO:0000256" key="6">
    <source>
        <dbReference type="ARBA" id="ARBA00022723"/>
    </source>
</evidence>
<evidence type="ECO:0000313" key="14">
    <source>
        <dbReference type="EMBL" id="EGX61016.1"/>
    </source>
</evidence>
<dbReference type="InterPro" id="IPR012675">
    <property type="entry name" value="Beta-grasp_dom_sf"/>
</dbReference>
<dbReference type="InterPro" id="IPR036010">
    <property type="entry name" value="2Fe-2S_ferredoxin-like_sf"/>
</dbReference>
<keyword evidence="3" id="KW-0285">Flavoprotein</keyword>
<keyword evidence="8" id="KW-0408">Iron</keyword>
<protein>
    <submittedName>
        <fullName evidence="14">Ferredoxin</fullName>
    </submittedName>
</protein>
<evidence type="ECO:0000259" key="12">
    <source>
        <dbReference type="PROSITE" id="PS51085"/>
    </source>
</evidence>
<feature type="compositionally biased region" description="Low complexity" evidence="10">
    <location>
        <begin position="179"/>
        <end position="189"/>
    </location>
</feature>
<evidence type="ECO:0000256" key="8">
    <source>
        <dbReference type="ARBA" id="ARBA00023004"/>
    </source>
</evidence>
<dbReference type="Gene3D" id="3.10.20.30">
    <property type="match status" value="1"/>
</dbReference>
<dbReference type="PANTHER" id="PTHR47354">
    <property type="entry name" value="NADH OXIDOREDUCTASE HCR"/>
    <property type="match status" value="1"/>
</dbReference>
<dbReference type="InterPro" id="IPR006058">
    <property type="entry name" value="2Fe2S_fd_BS"/>
</dbReference>
<evidence type="ECO:0000256" key="11">
    <source>
        <dbReference type="SAM" id="Phobius"/>
    </source>
</evidence>
<dbReference type="InterPro" id="IPR017927">
    <property type="entry name" value="FAD-bd_FR_type"/>
</dbReference>
<feature type="transmembrane region" description="Helical" evidence="11">
    <location>
        <begin position="148"/>
        <end position="169"/>
    </location>
</feature>
<dbReference type="SUPFAM" id="SSF63380">
    <property type="entry name" value="Riboflavin synthase domain-like"/>
    <property type="match status" value="1"/>
</dbReference>
<evidence type="ECO:0000256" key="2">
    <source>
        <dbReference type="ARBA" id="ARBA00001974"/>
    </source>
</evidence>
<dbReference type="Proteomes" id="UP000004217">
    <property type="component" value="Unassembled WGS sequence"/>
</dbReference>
<dbReference type="PROSITE" id="PS51384">
    <property type="entry name" value="FAD_FR"/>
    <property type="match status" value="1"/>
</dbReference>
<evidence type="ECO:0000256" key="10">
    <source>
        <dbReference type="SAM" id="MobiDB-lite"/>
    </source>
</evidence>
<evidence type="ECO:0000313" key="15">
    <source>
        <dbReference type="Proteomes" id="UP000004217"/>
    </source>
</evidence>
<evidence type="ECO:0000256" key="1">
    <source>
        <dbReference type="ARBA" id="ARBA00001917"/>
    </source>
</evidence>
<evidence type="ECO:0000259" key="13">
    <source>
        <dbReference type="PROSITE" id="PS51384"/>
    </source>
</evidence>
<feature type="domain" description="FAD-binding FR-type" evidence="13">
    <location>
        <begin position="196"/>
        <end position="297"/>
    </location>
</feature>
<name>G2G5S7_9ACTN</name>
<feature type="transmembrane region" description="Helical" evidence="11">
    <location>
        <begin position="124"/>
        <end position="142"/>
    </location>
</feature>
<gene>
    <name evidence="14" type="ORF">SZN_04156</name>
</gene>
<keyword evidence="15" id="KW-1185">Reference proteome</keyword>
<proteinExistence type="predicted"/>
<dbReference type="GO" id="GO:0016491">
    <property type="term" value="F:oxidoreductase activity"/>
    <property type="evidence" value="ECO:0007669"/>
    <property type="project" value="UniProtKB-KW"/>
</dbReference>
<dbReference type="InterPro" id="IPR039261">
    <property type="entry name" value="FNR_nucleotide-bd"/>
</dbReference>
<keyword evidence="7" id="KW-0560">Oxidoreductase</keyword>
<dbReference type="Gene3D" id="3.40.50.80">
    <property type="entry name" value="Nucleotide-binding domain of ferredoxin-NADP reductase (FNR) module"/>
    <property type="match status" value="1"/>
</dbReference>
<dbReference type="CDD" id="cd06185">
    <property type="entry name" value="PDR_like"/>
    <property type="match status" value="1"/>
</dbReference>
<keyword evidence="9" id="KW-0411">Iron-sulfur</keyword>
<feature type="domain" description="2Fe-2S ferredoxin-type" evidence="12">
    <location>
        <begin position="429"/>
        <end position="514"/>
    </location>
</feature>
<keyword evidence="5" id="KW-0001">2Fe-2S</keyword>
<evidence type="ECO:0000256" key="3">
    <source>
        <dbReference type="ARBA" id="ARBA00022630"/>
    </source>
</evidence>
<feature type="region of interest" description="Disordered" evidence="10">
    <location>
        <begin position="174"/>
        <end position="202"/>
    </location>
</feature>
<dbReference type="Pfam" id="PF22290">
    <property type="entry name" value="DmmA-like_N"/>
    <property type="match status" value="1"/>
</dbReference>
<keyword evidence="6" id="KW-0479">Metal-binding</keyword>
<dbReference type="AlphaFoldDB" id="G2G5S7"/>
<comment type="cofactor">
    <cofactor evidence="1">
        <name>FMN</name>
        <dbReference type="ChEBI" id="CHEBI:58210"/>
    </cofactor>
</comment>
<evidence type="ECO:0000256" key="4">
    <source>
        <dbReference type="ARBA" id="ARBA00022643"/>
    </source>
</evidence>
<keyword evidence="11" id="KW-1133">Transmembrane helix</keyword>
<comment type="cofactor">
    <cofactor evidence="2">
        <name>FAD</name>
        <dbReference type="ChEBI" id="CHEBI:57692"/>
    </cofactor>
</comment>
<dbReference type="OrthoDB" id="502624at2"/>
<accession>G2G5S7</accession>
<comment type="caution">
    <text evidence="14">The sequence shown here is derived from an EMBL/GenBank/DDBJ whole genome shotgun (WGS) entry which is preliminary data.</text>
</comment>
<dbReference type="Pfam" id="PF00111">
    <property type="entry name" value="Fer2"/>
    <property type="match status" value="1"/>
</dbReference>
<keyword evidence="11" id="KW-0812">Transmembrane</keyword>
<reference evidence="14 15" key="1">
    <citation type="submission" date="2011-08" db="EMBL/GenBank/DDBJ databases">
        <authorList>
            <person name="Lin Y."/>
            <person name="Hao X."/>
            <person name="Johnstone L."/>
            <person name="Miller S.J."/>
            <person name="Wei G."/>
            <person name="Rensing C."/>
        </authorList>
    </citation>
    <scope>NUCLEOTIDE SEQUENCE [LARGE SCALE GENOMIC DNA]</scope>
    <source>
        <strain evidence="14 15">K42</strain>
    </source>
</reference>
<dbReference type="GO" id="GO:0051537">
    <property type="term" value="F:2 iron, 2 sulfur cluster binding"/>
    <property type="evidence" value="ECO:0007669"/>
    <property type="project" value="UniProtKB-KW"/>
</dbReference>
<evidence type="ECO:0000256" key="9">
    <source>
        <dbReference type="ARBA" id="ARBA00023014"/>
    </source>
</evidence>
<dbReference type="GO" id="GO:0046872">
    <property type="term" value="F:metal ion binding"/>
    <property type="evidence" value="ECO:0007669"/>
    <property type="project" value="UniProtKB-KW"/>
</dbReference>
<keyword evidence="4" id="KW-0288">FMN</keyword>
<dbReference type="GO" id="GO:0016020">
    <property type="term" value="C:membrane"/>
    <property type="evidence" value="ECO:0007669"/>
    <property type="project" value="UniProtKB-SubCell"/>
</dbReference>